<dbReference type="Gene3D" id="3.40.309.10">
    <property type="entry name" value="Aldehyde Dehydrogenase, Chain A, domain 2"/>
    <property type="match status" value="1"/>
</dbReference>
<evidence type="ECO:0000256" key="8">
    <source>
        <dbReference type="RuleBase" id="RU003345"/>
    </source>
</evidence>
<dbReference type="FunFam" id="3.40.309.10:FF:000009">
    <property type="entry name" value="Aldehyde dehydrogenase A"/>
    <property type="match status" value="1"/>
</dbReference>
<evidence type="ECO:0000259" key="9">
    <source>
        <dbReference type="Pfam" id="PF00171"/>
    </source>
</evidence>
<dbReference type="InterPro" id="IPR016162">
    <property type="entry name" value="Ald_DH_N"/>
</dbReference>
<evidence type="ECO:0000256" key="6">
    <source>
        <dbReference type="ARBA" id="ARBA00067277"/>
    </source>
</evidence>
<dbReference type="InterPro" id="IPR015590">
    <property type="entry name" value="Aldehyde_DH_dom"/>
</dbReference>
<evidence type="ECO:0000256" key="7">
    <source>
        <dbReference type="PROSITE-ProRule" id="PRU10007"/>
    </source>
</evidence>
<gene>
    <name evidence="10" type="ORF">GFC01_00250</name>
</gene>
<dbReference type="NCBIfam" id="NF010000">
    <property type="entry name" value="PRK13473.1"/>
    <property type="match status" value="1"/>
</dbReference>
<dbReference type="SUPFAM" id="SSF53720">
    <property type="entry name" value="ALDH-like"/>
    <property type="match status" value="1"/>
</dbReference>
<comment type="catalytic activity">
    <reaction evidence="3">
        <text>(2S)-3-sulfolactaldehyde + NAD(+) + H2O = (2S)-3-sulfolactate + NADH + 2 H(+)</text>
        <dbReference type="Rhea" id="RHEA:47932"/>
        <dbReference type="ChEBI" id="CHEBI:15377"/>
        <dbReference type="ChEBI" id="CHEBI:15378"/>
        <dbReference type="ChEBI" id="CHEBI:57540"/>
        <dbReference type="ChEBI" id="CHEBI:57945"/>
        <dbReference type="ChEBI" id="CHEBI:61289"/>
        <dbReference type="ChEBI" id="CHEBI:90109"/>
        <dbReference type="EC" id="1.2.1.97"/>
    </reaction>
    <physiologicalReaction direction="left-to-right" evidence="3">
        <dbReference type="Rhea" id="RHEA:47933"/>
    </physiologicalReaction>
</comment>
<dbReference type="EC" id="1.2.1.97" evidence="5"/>
<evidence type="ECO:0000256" key="5">
    <source>
        <dbReference type="ARBA" id="ARBA00066984"/>
    </source>
</evidence>
<dbReference type="RefSeq" id="WP_341473658.1">
    <property type="nucleotide sequence ID" value="NZ_WHYR01000001.1"/>
</dbReference>
<dbReference type="PROSITE" id="PS00687">
    <property type="entry name" value="ALDEHYDE_DEHYDR_GLU"/>
    <property type="match status" value="1"/>
</dbReference>
<feature type="active site" evidence="7">
    <location>
        <position position="252"/>
    </location>
</feature>
<dbReference type="InterPro" id="IPR029510">
    <property type="entry name" value="Ald_DH_CS_GLU"/>
</dbReference>
<keyword evidence="11" id="KW-1185">Reference proteome</keyword>
<keyword evidence="2 8" id="KW-0560">Oxidoreductase</keyword>
<dbReference type="GO" id="GO:0016620">
    <property type="term" value="F:oxidoreductase activity, acting on the aldehyde or oxo group of donors, NAD or NADP as acceptor"/>
    <property type="evidence" value="ECO:0007669"/>
    <property type="project" value="InterPro"/>
</dbReference>
<evidence type="ECO:0000313" key="11">
    <source>
        <dbReference type="Proteomes" id="UP000441717"/>
    </source>
</evidence>
<dbReference type="FunFam" id="3.40.605.10:FF:000026">
    <property type="entry name" value="Aldehyde dehydrogenase, putative"/>
    <property type="match status" value="1"/>
</dbReference>
<evidence type="ECO:0000256" key="3">
    <source>
        <dbReference type="ARBA" id="ARBA00050326"/>
    </source>
</evidence>
<name>A0A6N7ILF0_9FIRM</name>
<dbReference type="PROSITE" id="PS00070">
    <property type="entry name" value="ALDEHYDE_DEHYDR_CYS"/>
    <property type="match status" value="1"/>
</dbReference>
<dbReference type="Pfam" id="PF00171">
    <property type="entry name" value="Aldedh"/>
    <property type="match status" value="1"/>
</dbReference>
<feature type="domain" description="Aldehyde dehydrogenase" evidence="9">
    <location>
        <begin position="13"/>
        <end position="479"/>
    </location>
</feature>
<evidence type="ECO:0000256" key="2">
    <source>
        <dbReference type="ARBA" id="ARBA00023002"/>
    </source>
</evidence>
<dbReference type="InterPro" id="IPR016160">
    <property type="entry name" value="Ald_DH_CS_CYS"/>
</dbReference>
<comment type="caution">
    <text evidence="10">The sequence shown here is derived from an EMBL/GenBank/DDBJ whole genome shotgun (WGS) entry which is preliminary data.</text>
</comment>
<dbReference type="InterPro" id="IPR016163">
    <property type="entry name" value="Ald_DH_C"/>
</dbReference>
<dbReference type="InterPro" id="IPR016161">
    <property type="entry name" value="Ald_DH/histidinol_DH"/>
</dbReference>
<evidence type="ECO:0000313" key="10">
    <source>
        <dbReference type="EMBL" id="MQL50734.1"/>
    </source>
</evidence>
<reference evidence="10 11" key="1">
    <citation type="submission" date="2019-10" db="EMBL/GenBank/DDBJ databases">
        <title>Comparative genomics of sulfur disproportionating microorganisms.</title>
        <authorList>
            <person name="Ward L.M."/>
            <person name="Bertran E."/>
            <person name="Johnston D."/>
        </authorList>
    </citation>
    <scope>NUCLEOTIDE SEQUENCE [LARGE SCALE GENOMIC DNA]</scope>
    <source>
        <strain evidence="10 11">DSM 14055</strain>
    </source>
</reference>
<dbReference type="CDD" id="cd07092">
    <property type="entry name" value="ALDH_ABALDH-YdcW"/>
    <property type="match status" value="1"/>
</dbReference>
<organism evidence="10 11">
    <name type="scientific">Desulfofundulus thermobenzoicus</name>
    <dbReference type="NCBI Taxonomy" id="29376"/>
    <lineage>
        <taxon>Bacteria</taxon>
        <taxon>Bacillati</taxon>
        <taxon>Bacillota</taxon>
        <taxon>Clostridia</taxon>
        <taxon>Eubacteriales</taxon>
        <taxon>Peptococcaceae</taxon>
        <taxon>Desulfofundulus</taxon>
    </lineage>
</organism>
<evidence type="ECO:0000256" key="1">
    <source>
        <dbReference type="ARBA" id="ARBA00009986"/>
    </source>
</evidence>
<sequence>MTLELKMLINGRWVEAAGGRYMDVSNPATGEVIARVPEGGVEDVQVTVQAAKEAFDDGRWSGLSPGERAAVLWKWADLLEANSEKLVELECRNTGKPVKLARDSDIPFAIDNLRFFAGAARTLEGRAATEYTGVHTSIIRREPVGVVASISPWNYPFLMAAWKLGPALAAGNTVVIKPASLTPLTTIEMARLAREAGLPDGVLNVVTGPGQVVGEALVTHPDVAMVSLTGDTRTGRAIMSLASASLKRLHLELGGKAPFIVFADADLAAAAQGAVVGGYVNTGQDCTAATRIYVQEEVFERFMELFLERVQAIRVGDPFRPDTDMGPLISPAQVERVAGFVDRARAAGARVLTGGGRPDRPELAAGAYYLPTVITDATDDSEVVQEEIFGPVVVVLPFRTEEEVVARANNVKYGLASSVWTGDVYKAMNVSRKLRFGAVWINDHLPLSSEMPHGGYKQSGFGKDLSLYALEEYTSVKHVMADLTGQVKRPWHYTVFGEPED</sequence>
<protein>
    <recommendedName>
        <fullName evidence="6">3-sulfolactaldehyde dehydrogenase</fullName>
        <ecNumber evidence="5">1.2.1.97</ecNumber>
    </recommendedName>
</protein>
<dbReference type="Proteomes" id="UP000441717">
    <property type="component" value="Unassembled WGS sequence"/>
</dbReference>
<dbReference type="AlphaFoldDB" id="A0A6N7ILF0"/>
<accession>A0A6N7ILF0</accession>
<comment type="function">
    <text evidence="4">Part of the sulfo-TAL (or sulfo-SFT) pathway, a D-sulfoquinovose degradation pathway that produces sulfolactate (SL). Catalyzes the oxidation of 3-sulfolactaldehyde (SLA) to sulfolactate (SL).</text>
</comment>
<dbReference type="PANTHER" id="PTHR11699">
    <property type="entry name" value="ALDEHYDE DEHYDROGENASE-RELATED"/>
    <property type="match status" value="1"/>
</dbReference>
<dbReference type="Gene3D" id="3.40.605.10">
    <property type="entry name" value="Aldehyde Dehydrogenase, Chain A, domain 1"/>
    <property type="match status" value="1"/>
</dbReference>
<evidence type="ECO:0000256" key="4">
    <source>
        <dbReference type="ARBA" id="ARBA00054572"/>
    </source>
</evidence>
<dbReference type="InterPro" id="IPR015657">
    <property type="entry name" value="Aminobutyraldehyde_DH"/>
</dbReference>
<dbReference type="FunFam" id="3.40.605.10:FF:000007">
    <property type="entry name" value="NAD/NADP-dependent betaine aldehyde dehydrogenase"/>
    <property type="match status" value="1"/>
</dbReference>
<comment type="similarity">
    <text evidence="1 8">Belongs to the aldehyde dehydrogenase family.</text>
</comment>
<proteinExistence type="inferred from homology"/>
<dbReference type="EMBL" id="WHYR01000001">
    <property type="protein sequence ID" value="MQL50734.1"/>
    <property type="molecule type" value="Genomic_DNA"/>
</dbReference>